<evidence type="ECO:0000259" key="4">
    <source>
        <dbReference type="Pfam" id="PF25000"/>
    </source>
</evidence>
<evidence type="ECO:0008006" key="7">
    <source>
        <dbReference type="Google" id="ProtNLM"/>
    </source>
</evidence>
<dbReference type="GeneID" id="70252538"/>
<dbReference type="EMBL" id="JAJTJA010000011">
    <property type="protein sequence ID" value="KAH8691820.1"/>
    <property type="molecule type" value="Genomic_DNA"/>
</dbReference>
<dbReference type="InterPro" id="IPR056681">
    <property type="entry name" value="DUF7779"/>
</dbReference>
<feature type="domain" description="NACHT" evidence="2">
    <location>
        <begin position="77"/>
        <end position="243"/>
    </location>
</feature>
<dbReference type="SUPFAM" id="SSF48452">
    <property type="entry name" value="TPR-like"/>
    <property type="match status" value="4"/>
</dbReference>
<dbReference type="Gene3D" id="1.25.40.10">
    <property type="entry name" value="Tetratricopeptide repeat domain"/>
    <property type="match status" value="4"/>
</dbReference>
<feature type="region of interest" description="Disordered" evidence="1">
    <location>
        <begin position="360"/>
        <end position="379"/>
    </location>
</feature>
<dbReference type="InterPro" id="IPR031469">
    <property type="entry name" value="SesB_dom"/>
</dbReference>
<evidence type="ECO:0000259" key="2">
    <source>
        <dbReference type="Pfam" id="PF05729"/>
    </source>
</evidence>
<dbReference type="PRINTS" id="PR00381">
    <property type="entry name" value="KINESINLIGHT"/>
</dbReference>
<dbReference type="SUPFAM" id="SSF52540">
    <property type="entry name" value="P-loop containing nucleoside triphosphate hydrolases"/>
    <property type="match status" value="1"/>
</dbReference>
<feature type="domain" description="Fungal death-pathway protein SesB" evidence="3">
    <location>
        <begin position="2"/>
        <end position="29"/>
    </location>
</feature>
<evidence type="ECO:0000259" key="3">
    <source>
        <dbReference type="Pfam" id="PF17046"/>
    </source>
</evidence>
<protein>
    <recommendedName>
        <fullName evidence="7">NB-ARC domain-containing protein</fullName>
    </recommendedName>
</protein>
<dbReference type="SMART" id="SM00028">
    <property type="entry name" value="TPR"/>
    <property type="match status" value="12"/>
</dbReference>
<dbReference type="Pfam" id="PF13424">
    <property type="entry name" value="TPR_12"/>
    <property type="match status" value="6"/>
</dbReference>
<dbReference type="PANTHER" id="PTHR46082:SF6">
    <property type="entry name" value="AAA+ ATPASE DOMAIN-CONTAINING PROTEIN-RELATED"/>
    <property type="match status" value="1"/>
</dbReference>
<organism evidence="5 6">
    <name type="scientific">Talaromyces proteolyticus</name>
    <dbReference type="NCBI Taxonomy" id="1131652"/>
    <lineage>
        <taxon>Eukaryota</taxon>
        <taxon>Fungi</taxon>
        <taxon>Dikarya</taxon>
        <taxon>Ascomycota</taxon>
        <taxon>Pezizomycotina</taxon>
        <taxon>Eurotiomycetes</taxon>
        <taxon>Eurotiomycetidae</taxon>
        <taxon>Eurotiales</taxon>
        <taxon>Trichocomaceae</taxon>
        <taxon>Talaromyces</taxon>
        <taxon>Talaromyces sect. Bacilispori</taxon>
    </lineage>
</organism>
<keyword evidence="6" id="KW-1185">Reference proteome</keyword>
<dbReference type="InterPro" id="IPR019734">
    <property type="entry name" value="TPR_rpt"/>
</dbReference>
<dbReference type="PANTHER" id="PTHR46082">
    <property type="entry name" value="ATP/GTP-BINDING PROTEIN-RELATED"/>
    <property type="match status" value="1"/>
</dbReference>
<accession>A0AAD4KN37</accession>
<dbReference type="InterPro" id="IPR011990">
    <property type="entry name" value="TPR-like_helical_dom_sf"/>
</dbReference>
<sequence length="1090" mass="124644">MAHAVYHATFSDSDNRGVQVGYNAGNVETHHHYPAERPETPPGPLLSIPFLRDPDFVDRGTVLNQLHQRSTVPGSRTALVGLGGVGKSQLAIEYAYETHTQDPRTWVFWVHASNAARFEQSYQQIADTVKLFGRQDPKANIFKLVHDWLWDSKNGKWILILDNVDDAHFLLDRPDKVQSQAGHENGRTDRPLREYLPQSENGSILITSRSREAALKLVEQRDIIAIEPMDEAHALALFEKKLRKQDESQDIAELAAALEFIPLAIVQAAAYISDPDRGCSVRQYLNEFQKSDCKKIRLLDHDDGQFRRDWEAKNSVLVTWQISFDSIRQTRRSAADLLSLMSFFDRQGIPEALLQGRTNQEIAQRSGSDDDEGSESQSSITDEFQNDILALRRYLFISISVDRTTFEMHNLVQLATRRWLEANGELERWKQQYIRNLNSEFPTGEYENWAQCQVLFPHAKSAATQQPRERDPLLEWASLLHKAAWYDWKKGNGAEGENLSVRAMKARKKLLGLEHEDTLNSIQMVGLIYSLEGRWNEAEALFVQVMETRKRMLGAEHPDTLTSMNNLASTYHNQGQWKEAEALFVQVMETRKRMLGAEHPHTLTSMANLASTYRNQGRWKEAEELEVQVIETSSRVLGAEHPDTLGSMTNLASTYRNQGRWKEAEELQVQVMKTRNRVLGGEHPHTLTNMGNLASTYRNQGRWKEAEELFVQVMETSSRVLGVEHPDTLGSMNNLASTYRNQGRWKEAEELFVQVMETRKRMLGAEHPDTLTNMANLASTYRNQGRWKKAEELFVQVMETRKRMLGAEHPSTLTSMANLASTYRNQGRWKEAEELEVQVMETSSRVLGVEHPNTLTSMNNLASTYRNQSRWKEAEELFVQVMETRKRMLGAEHPSTLTSMANLALTYQNQGRWKEAEELEVQVMETSSRVLGGEHPDTLGSMNNLASTYRNQSRWKEAEELFVQVMETRKRVLGAEHPDTLTSMANLALTYQNQGRWKEAEELEVQVMETRKRVLGGEHPDTLTSMNNLALTWKRQDRGVEAINLMKDCVQLQKKILGVDHPNTLSSSTMLTMWSIEKLDISISMTDNSI</sequence>
<dbReference type="Proteomes" id="UP001201262">
    <property type="component" value="Unassembled WGS sequence"/>
</dbReference>
<feature type="domain" description="DUF7779" evidence="4">
    <location>
        <begin position="329"/>
        <end position="421"/>
    </location>
</feature>
<name>A0AAD4KN37_9EURO</name>
<dbReference type="NCBIfam" id="NF040586">
    <property type="entry name" value="FxSxx_TPR"/>
    <property type="match status" value="1"/>
</dbReference>
<dbReference type="Pfam" id="PF05729">
    <property type="entry name" value="NACHT"/>
    <property type="match status" value="1"/>
</dbReference>
<dbReference type="Gene3D" id="3.40.50.300">
    <property type="entry name" value="P-loop containing nucleotide triphosphate hydrolases"/>
    <property type="match status" value="1"/>
</dbReference>
<proteinExistence type="predicted"/>
<dbReference type="Pfam" id="PF13374">
    <property type="entry name" value="TPR_10"/>
    <property type="match status" value="2"/>
</dbReference>
<comment type="caution">
    <text evidence="5">The sequence shown here is derived from an EMBL/GenBank/DDBJ whole genome shotgun (WGS) entry which is preliminary data.</text>
</comment>
<dbReference type="InterPro" id="IPR053137">
    <property type="entry name" value="NLR-like"/>
</dbReference>
<dbReference type="InterPro" id="IPR027417">
    <property type="entry name" value="P-loop_NTPase"/>
</dbReference>
<dbReference type="AlphaFoldDB" id="A0AAD4KN37"/>
<reference evidence="5" key="1">
    <citation type="submission" date="2021-12" db="EMBL/GenBank/DDBJ databases">
        <title>Convergent genome expansion in fungi linked to evolution of root-endophyte symbiosis.</title>
        <authorList>
            <consortium name="DOE Joint Genome Institute"/>
            <person name="Ke Y.-H."/>
            <person name="Bonito G."/>
            <person name="Liao H.-L."/>
            <person name="Looney B."/>
            <person name="Rojas-Flechas A."/>
            <person name="Nash J."/>
            <person name="Hameed K."/>
            <person name="Schadt C."/>
            <person name="Martin F."/>
            <person name="Crous P.W."/>
            <person name="Miettinen O."/>
            <person name="Magnuson J.K."/>
            <person name="Labbe J."/>
            <person name="Jacobson D."/>
            <person name="Doktycz M.J."/>
            <person name="Veneault-Fourrey C."/>
            <person name="Kuo A."/>
            <person name="Mondo S."/>
            <person name="Calhoun S."/>
            <person name="Riley R."/>
            <person name="Ohm R."/>
            <person name="LaButti K."/>
            <person name="Andreopoulos B."/>
            <person name="Pangilinan J."/>
            <person name="Nolan M."/>
            <person name="Tritt A."/>
            <person name="Clum A."/>
            <person name="Lipzen A."/>
            <person name="Daum C."/>
            <person name="Barry K."/>
            <person name="Grigoriev I.V."/>
            <person name="Vilgalys R."/>
        </authorList>
    </citation>
    <scope>NUCLEOTIDE SEQUENCE</scope>
    <source>
        <strain evidence="5">PMI_201</strain>
    </source>
</reference>
<dbReference type="InterPro" id="IPR007111">
    <property type="entry name" value="NACHT_NTPase"/>
</dbReference>
<dbReference type="Pfam" id="PF17046">
    <property type="entry name" value="Ses_B"/>
    <property type="match status" value="1"/>
</dbReference>
<evidence type="ECO:0000313" key="5">
    <source>
        <dbReference type="EMBL" id="KAH8691820.1"/>
    </source>
</evidence>
<evidence type="ECO:0000256" key="1">
    <source>
        <dbReference type="SAM" id="MobiDB-lite"/>
    </source>
</evidence>
<dbReference type="RefSeq" id="XP_046067817.1">
    <property type="nucleotide sequence ID" value="XM_046222251.1"/>
</dbReference>
<dbReference type="Pfam" id="PF25000">
    <property type="entry name" value="DUF7779"/>
    <property type="match status" value="1"/>
</dbReference>
<evidence type="ECO:0000313" key="6">
    <source>
        <dbReference type="Proteomes" id="UP001201262"/>
    </source>
</evidence>
<gene>
    <name evidence="5" type="ORF">BGW36DRAFT_464476</name>
</gene>